<dbReference type="GO" id="GO:0032259">
    <property type="term" value="P:methylation"/>
    <property type="evidence" value="ECO:0007669"/>
    <property type="project" value="UniProtKB-KW"/>
</dbReference>
<evidence type="ECO:0000256" key="4">
    <source>
        <dbReference type="ARBA" id="ARBA00022679"/>
    </source>
</evidence>
<dbReference type="PIRSF" id="PIRSF005917">
    <property type="entry name" value="MTase_YraL"/>
    <property type="match status" value="1"/>
</dbReference>
<dbReference type="InterPro" id="IPR035996">
    <property type="entry name" value="4pyrrol_Methylase_sf"/>
</dbReference>
<dbReference type="EC" id="2.1.1.198" evidence="7"/>
<dbReference type="PANTHER" id="PTHR46111">
    <property type="entry name" value="RIBOSOMAL RNA SMALL SUBUNIT METHYLTRANSFERASE I"/>
    <property type="match status" value="1"/>
</dbReference>
<dbReference type="PANTHER" id="PTHR46111:SF1">
    <property type="entry name" value="RIBOSOMAL RNA SMALL SUBUNIT METHYLTRANSFERASE I"/>
    <property type="match status" value="1"/>
</dbReference>
<dbReference type="CDD" id="cd11648">
    <property type="entry name" value="RsmI"/>
    <property type="match status" value="1"/>
</dbReference>
<dbReference type="PROSITE" id="PS01296">
    <property type="entry name" value="RSMI"/>
    <property type="match status" value="1"/>
</dbReference>
<keyword evidence="1" id="KW-0963">Cytoplasm</keyword>
<keyword evidence="5" id="KW-0949">S-adenosyl-L-methionine</keyword>
<keyword evidence="3 7" id="KW-0489">Methyltransferase</keyword>
<dbReference type="Gene3D" id="3.30.950.10">
    <property type="entry name" value="Methyltransferase, Cobalt-precorrin-4 Transmethylase, Domain 2"/>
    <property type="match status" value="1"/>
</dbReference>
<protein>
    <submittedName>
        <fullName evidence="7">16S rRNA (Cytidine(1402)-2'-O)-methyltransferase</fullName>
        <ecNumber evidence="7">2.1.1.198</ecNumber>
    </submittedName>
</protein>
<evidence type="ECO:0000313" key="7">
    <source>
        <dbReference type="EMBL" id="VAV95880.1"/>
    </source>
</evidence>
<feature type="non-terminal residue" evidence="7">
    <location>
        <position position="219"/>
    </location>
</feature>
<dbReference type="InterPro" id="IPR018063">
    <property type="entry name" value="SAM_MeTrfase_RsmI_CS"/>
</dbReference>
<feature type="domain" description="Tetrapyrrole methylase" evidence="6">
    <location>
        <begin position="26"/>
        <end position="218"/>
    </location>
</feature>
<dbReference type="Pfam" id="PF00590">
    <property type="entry name" value="TP_methylase"/>
    <property type="match status" value="1"/>
</dbReference>
<dbReference type="NCBIfam" id="TIGR00096">
    <property type="entry name" value="16S rRNA (cytidine(1402)-2'-O)-methyltransferase"/>
    <property type="match status" value="1"/>
</dbReference>
<dbReference type="InterPro" id="IPR008189">
    <property type="entry name" value="rRNA_ssu_MeTfrase_I"/>
</dbReference>
<evidence type="ECO:0000256" key="2">
    <source>
        <dbReference type="ARBA" id="ARBA00022552"/>
    </source>
</evidence>
<gene>
    <name evidence="7" type="ORF">MNBD_ALPHA06-1217</name>
</gene>
<dbReference type="InterPro" id="IPR014777">
    <property type="entry name" value="4pyrrole_Mease_sub1"/>
</dbReference>
<evidence type="ECO:0000256" key="5">
    <source>
        <dbReference type="ARBA" id="ARBA00022691"/>
    </source>
</evidence>
<dbReference type="AlphaFoldDB" id="A0A3B0RR61"/>
<evidence type="ECO:0000259" key="6">
    <source>
        <dbReference type="Pfam" id="PF00590"/>
    </source>
</evidence>
<dbReference type="SUPFAM" id="SSF53790">
    <property type="entry name" value="Tetrapyrrole methylase"/>
    <property type="match status" value="1"/>
</dbReference>
<dbReference type="Gene3D" id="3.40.1010.10">
    <property type="entry name" value="Cobalt-precorrin-4 Transmethylase, Domain 1"/>
    <property type="match status" value="1"/>
</dbReference>
<reference evidence="7" key="1">
    <citation type="submission" date="2018-06" db="EMBL/GenBank/DDBJ databases">
        <authorList>
            <person name="Zhirakovskaya E."/>
        </authorList>
    </citation>
    <scope>NUCLEOTIDE SEQUENCE</scope>
</reference>
<evidence type="ECO:0000256" key="1">
    <source>
        <dbReference type="ARBA" id="ARBA00022490"/>
    </source>
</evidence>
<dbReference type="FunFam" id="3.40.1010.10:FF:000007">
    <property type="entry name" value="Ribosomal RNA small subunit methyltransferase I"/>
    <property type="match status" value="1"/>
</dbReference>
<dbReference type="HAMAP" id="MF_01877">
    <property type="entry name" value="16SrRNA_methyltr_I"/>
    <property type="match status" value="1"/>
</dbReference>
<accession>A0A3B0RR61</accession>
<dbReference type="InterPro" id="IPR000878">
    <property type="entry name" value="4pyrrol_Mease"/>
</dbReference>
<dbReference type="EMBL" id="UOEE01000211">
    <property type="protein sequence ID" value="VAV95880.1"/>
    <property type="molecule type" value="Genomic_DNA"/>
</dbReference>
<dbReference type="InterPro" id="IPR014776">
    <property type="entry name" value="4pyrrole_Mease_sub2"/>
</dbReference>
<dbReference type="GO" id="GO:0006364">
    <property type="term" value="P:rRNA processing"/>
    <property type="evidence" value="ECO:0007669"/>
    <property type="project" value="UniProtKB-KW"/>
</dbReference>
<keyword evidence="2" id="KW-0698">rRNA processing</keyword>
<keyword evidence="4 7" id="KW-0808">Transferase</keyword>
<evidence type="ECO:0000256" key="3">
    <source>
        <dbReference type="ARBA" id="ARBA00022603"/>
    </source>
</evidence>
<proteinExistence type="inferred from homology"/>
<name>A0A3B0RR61_9ZZZZ</name>
<dbReference type="GO" id="GO:0008168">
    <property type="term" value="F:methyltransferase activity"/>
    <property type="evidence" value="ECO:0007669"/>
    <property type="project" value="UniProtKB-KW"/>
</dbReference>
<organism evidence="7">
    <name type="scientific">hydrothermal vent metagenome</name>
    <dbReference type="NCBI Taxonomy" id="652676"/>
    <lineage>
        <taxon>unclassified sequences</taxon>
        <taxon>metagenomes</taxon>
        <taxon>ecological metagenomes</taxon>
    </lineage>
</organism>
<sequence>MVDANRQNRKTPEDDKSLSQQLESGLYLVATPIGNLRDITLRALDVLEHADLILAEDTRHSRRLLDRYAINTRMRPYHEHNADKVRDGILSDLQAGKAIALISDAGTPLVSDPGFKLVRAVAKAGLNVIPIPGASAVITALCASGLPSDRFLFAGFTPPKQQARRRFFSEFLQVPATLIFFEAPNRLLASLADMVQVFADRPAVLARELTKIHETLLRQ</sequence>